<name>A0ABX8RNU5_NOCIO</name>
<dbReference type="EMBL" id="CP078145">
    <property type="protein sequence ID" value="QXN90966.1"/>
    <property type="molecule type" value="Genomic_DNA"/>
</dbReference>
<protein>
    <recommendedName>
        <fullName evidence="3">Transcriptional regulator, AbiEi antitoxin, Type IV TA system</fullName>
    </recommendedName>
</protein>
<organism evidence="1 2">
    <name type="scientific">Nocardia iowensis</name>
    <dbReference type="NCBI Taxonomy" id="204891"/>
    <lineage>
        <taxon>Bacteria</taxon>
        <taxon>Bacillati</taxon>
        <taxon>Actinomycetota</taxon>
        <taxon>Actinomycetes</taxon>
        <taxon>Mycobacteriales</taxon>
        <taxon>Nocardiaceae</taxon>
        <taxon>Nocardia</taxon>
    </lineage>
</organism>
<dbReference type="Proteomes" id="UP000694257">
    <property type="component" value="Chromosome"/>
</dbReference>
<proteinExistence type="predicted"/>
<accession>A0ABX8RNU5</accession>
<gene>
    <name evidence="1" type="ORF">KV110_37345</name>
</gene>
<evidence type="ECO:0000313" key="1">
    <source>
        <dbReference type="EMBL" id="QXN90966.1"/>
    </source>
</evidence>
<evidence type="ECO:0008006" key="3">
    <source>
        <dbReference type="Google" id="ProtNLM"/>
    </source>
</evidence>
<dbReference type="RefSeq" id="WP_218471830.1">
    <property type="nucleotide sequence ID" value="NZ_BAABJN010000012.1"/>
</dbReference>
<sequence length="317" mass="34741">MDAPQLISRRQALASGMSDSELRRLCLSGKWRRVRAGHYLNAAAPELTAAGRHLVLALATCEATSDAAVASHCSALVLHGVPTWSISLQRVHLTRNRVHGGRIGKQLVVHSAQLEPDEITLVNGLQVTTPPRTVIDIARSQDFEQAVVIGDSALRQGLTTADELRDHLHRARHRRGSRSAAQVVAFLDGRSESIGESRSRVAIHRSGLPAPELQARVFTDDEVCVGRVDFLFAGLGVIGEFDGKVSCQSESQGAQRPEQVLAEKNRDDRLRALGWMVVRWNWDDLDDPARLAGRIRSAADVAARVRRTGHWSPTPKI</sequence>
<reference evidence="1 2" key="1">
    <citation type="submission" date="2021-07" db="EMBL/GenBank/DDBJ databases">
        <title>Whole Genome Sequence of Nocardia Iowensis.</title>
        <authorList>
            <person name="Lamm A."/>
            <person name="Collins-Fairclough A.M."/>
            <person name="Bunk B."/>
            <person name="Sproer C."/>
        </authorList>
    </citation>
    <scope>NUCLEOTIDE SEQUENCE [LARGE SCALE GENOMIC DNA]</scope>
    <source>
        <strain evidence="1 2">NRRL 5646</strain>
    </source>
</reference>
<keyword evidence="2" id="KW-1185">Reference proteome</keyword>
<evidence type="ECO:0000313" key="2">
    <source>
        <dbReference type="Proteomes" id="UP000694257"/>
    </source>
</evidence>